<accession>A0ACB8UQ65</accession>
<sequence length="437" mass="47824">MSVGRKIFHCVVDETALAANIGDIKKWTSQGAITLIVPVYTLERLRSLRKASSQIGVNARESVRFLDRVTSGKHSIPTSKIVLQGPMEQFETWEEVEKYILPEFQEEMVNTSAPSAPTPAPLSPPSPMEQKLSEKDVEVAKRMSDLNEMSQMLLSKLNFKRDADTTYANSTGTLSVPTSSTTCSSHPSPEYTSRQLEGSQGNDSSSADEEDGSEPVFVNPIVPKEIKPLLNAIIWRLHGHPDANTAASGCILVTNDRSTQTWAQKFGITVKNVPQLRTSIIYEEKEFKNHCKYQEKNPNNDPKPLLSYEDESEEDVLVFVPRGQKKPSSPGNEGRKSIHSSPVAPRISNNHTNGVARGKVASPSEPHVEVPSVPIDPDSFNRNVGVAKPQGGPNTNNTHRGSAGHLHRPNGSGRRGAPRGGGMFRGTGRGRGRLWVP</sequence>
<dbReference type="EMBL" id="JALBCA010000104">
    <property type="protein sequence ID" value="KAI2382902.1"/>
    <property type="molecule type" value="Genomic_DNA"/>
</dbReference>
<protein>
    <submittedName>
        <fullName evidence="1">Uncharacterized protein</fullName>
    </submittedName>
</protein>
<evidence type="ECO:0000313" key="1">
    <source>
        <dbReference type="EMBL" id="KAI2382902.1"/>
    </source>
</evidence>
<reference evidence="1" key="1">
    <citation type="journal article" date="2022" name="bioRxiv">
        <title>Population genetic analysis of Ophidiomyces ophidiicola, the causative agent of snake fungal disease, indicates recent introductions to the USA.</title>
        <authorList>
            <person name="Ladner J.T."/>
            <person name="Palmer J.M."/>
            <person name="Ettinger C.L."/>
            <person name="Stajich J.E."/>
            <person name="Farrell T.M."/>
            <person name="Glorioso B.M."/>
            <person name="Lawson B."/>
            <person name="Price S.J."/>
            <person name="Stengle A.G."/>
            <person name="Grear D.A."/>
            <person name="Lorch J.M."/>
        </authorList>
    </citation>
    <scope>NUCLEOTIDE SEQUENCE</scope>
    <source>
        <strain evidence="1">NWHC 24266-5</strain>
    </source>
</reference>
<organism evidence="1">
    <name type="scientific">Ophidiomyces ophidiicola</name>
    <dbReference type="NCBI Taxonomy" id="1387563"/>
    <lineage>
        <taxon>Eukaryota</taxon>
        <taxon>Fungi</taxon>
        <taxon>Dikarya</taxon>
        <taxon>Ascomycota</taxon>
        <taxon>Pezizomycotina</taxon>
        <taxon>Eurotiomycetes</taxon>
        <taxon>Eurotiomycetidae</taxon>
        <taxon>Onygenales</taxon>
        <taxon>Onygenaceae</taxon>
        <taxon>Ophidiomyces</taxon>
    </lineage>
</organism>
<comment type="caution">
    <text evidence="1">The sequence shown here is derived from an EMBL/GenBank/DDBJ whole genome shotgun (WGS) entry which is preliminary data.</text>
</comment>
<proteinExistence type="predicted"/>
<gene>
    <name evidence="1" type="ORF">LOY88_005605</name>
</gene>
<name>A0ACB8UQ65_9EURO</name>